<proteinExistence type="predicted"/>
<keyword evidence="1" id="KW-0812">Transmembrane</keyword>
<reference evidence="3" key="1">
    <citation type="submission" date="2016-11" db="EMBL/GenBank/DDBJ databases">
        <authorList>
            <person name="Varghese N."/>
            <person name="Submissions S."/>
        </authorList>
    </citation>
    <scope>NUCLEOTIDE SEQUENCE [LARGE SCALE GENOMIC DNA]</scope>
    <source>
        <strain evidence="3">DSM 24786</strain>
    </source>
</reference>
<gene>
    <name evidence="2" type="ORF">SAMN05660313_02229</name>
</gene>
<feature type="transmembrane region" description="Helical" evidence="1">
    <location>
        <begin position="346"/>
        <end position="368"/>
    </location>
</feature>
<evidence type="ECO:0000313" key="3">
    <source>
        <dbReference type="Proteomes" id="UP000183257"/>
    </source>
</evidence>
<dbReference type="OrthoDB" id="9807384at2"/>
<sequence length="557" mass="63297">MTIIKDQIKNNSNTLLKTMCALVCLFLGSFISYSQNKPKITADIDTTTIRIGEQIKYTILVDADSTAQVIFPEDQTFSPLEMVEALEIDTTKYKDRITLQRAYALTQFDSGAYTIPRQRIDVNGQAFFTDSLRVNVGTVKVDTFAQKMYDIKPLIEVQKPSTFPWLLVSIIVVSLLLVVFLIYWFILRKKPLTEQEKIALLPPYDRALIELKKLENSKYIIQDEYKEYYSELTTIVRSYLEEDVKISALESTTDQLISKLEMLKDAGQLKLDNDTISQFKRVLQTADLVKFAKKKPETSIAEQDRMAIAQIVEKTHEALPEPTEEELLKNEEYLEEQARKKEKKKWIIAIATFVGALLIATGVLVKVYGFKTVKDTALGHPVKELLESDWVQSSYGYPPIHIETPKVLVRQTVDLPEEAKTVIKELQLFTYNSNNTLFAVSVSSSTFANPETDPDFNQVAEQVLQKLEASGAKNITTKQEEFTTFISESKGLKIYGSGKFKTPKSDELVNGEYALICFGGKGFQQQILITYLADDIYAKEIAERIFNSIEVKEDKTE</sequence>
<accession>A0A1K1Q146</accession>
<dbReference type="STRING" id="76595.SAMN05660313_02229"/>
<keyword evidence="3" id="KW-1185">Reference proteome</keyword>
<feature type="transmembrane region" description="Helical" evidence="1">
    <location>
        <begin position="163"/>
        <end position="187"/>
    </location>
</feature>
<dbReference type="AlphaFoldDB" id="A0A1K1Q146"/>
<dbReference type="Proteomes" id="UP000183257">
    <property type="component" value="Unassembled WGS sequence"/>
</dbReference>
<protein>
    <recommendedName>
        <fullName evidence="4">Oxygen tolerance</fullName>
    </recommendedName>
</protein>
<organism evidence="2 3">
    <name type="scientific">Cellulophaga fucicola</name>
    <dbReference type="NCBI Taxonomy" id="76595"/>
    <lineage>
        <taxon>Bacteria</taxon>
        <taxon>Pseudomonadati</taxon>
        <taxon>Bacteroidota</taxon>
        <taxon>Flavobacteriia</taxon>
        <taxon>Flavobacteriales</taxon>
        <taxon>Flavobacteriaceae</taxon>
        <taxon>Cellulophaga</taxon>
    </lineage>
</organism>
<dbReference type="RefSeq" id="WP_072303877.1">
    <property type="nucleotide sequence ID" value="NZ_FPIY01000003.1"/>
</dbReference>
<evidence type="ECO:0000256" key="1">
    <source>
        <dbReference type="SAM" id="Phobius"/>
    </source>
</evidence>
<evidence type="ECO:0000313" key="2">
    <source>
        <dbReference type="EMBL" id="SFW53623.1"/>
    </source>
</evidence>
<keyword evidence="1" id="KW-1133">Transmembrane helix</keyword>
<evidence type="ECO:0008006" key="4">
    <source>
        <dbReference type="Google" id="ProtNLM"/>
    </source>
</evidence>
<keyword evidence="1" id="KW-0472">Membrane</keyword>
<dbReference type="EMBL" id="FPIY01000003">
    <property type="protein sequence ID" value="SFW53623.1"/>
    <property type="molecule type" value="Genomic_DNA"/>
</dbReference>
<name>A0A1K1Q146_9FLAO</name>